<evidence type="ECO:0000313" key="3">
    <source>
        <dbReference type="EMBL" id="GIH13557.1"/>
    </source>
</evidence>
<evidence type="ECO:0000313" key="4">
    <source>
        <dbReference type="Proteomes" id="UP000642748"/>
    </source>
</evidence>
<feature type="region of interest" description="Disordered" evidence="1">
    <location>
        <begin position="1"/>
        <end position="24"/>
    </location>
</feature>
<dbReference type="EMBL" id="BONZ01000015">
    <property type="protein sequence ID" value="GIH13557.1"/>
    <property type="molecule type" value="Genomic_DNA"/>
</dbReference>
<proteinExistence type="predicted"/>
<name>A0A8J3VP38_9ACTN</name>
<keyword evidence="2" id="KW-1133">Transmembrane helix</keyword>
<dbReference type="AlphaFoldDB" id="A0A8J3VP38"/>
<dbReference type="Proteomes" id="UP000642748">
    <property type="component" value="Unassembled WGS sequence"/>
</dbReference>
<sequence>MTGGYTMSGVIQPPEHEHRDSDAEPELQAFESEHEREHLLDHGREEAQHAALKVRLARLELLAGLGKTNAGRVTHYLPAWLRKTQGENRFAVATAVLVVIALQVAIAIELSLHPEYLVPALEVVLLVLLSIGNPVRLNRESPLLRAAGLLLVTAASIAVAWSAMTLVWRLLHGTATKDPVHLLLTGGGIWLMNVIVFALWYWELDRGGPAARASARKIHPDFLFSQMTVPELVRRDWEPGFVDYLYLSFTNATAFSPTDTLPLSRWAKLAMMFQSLISLVTVALVVARAVNILK</sequence>
<comment type="caution">
    <text evidence="3">The sequence shown here is derived from an EMBL/GenBank/DDBJ whole genome shotgun (WGS) entry which is preliminary data.</text>
</comment>
<gene>
    <name evidence="3" type="ORF">Raf01_17290</name>
</gene>
<protein>
    <recommendedName>
        <fullName evidence="5">DUF1345 domain-containing protein</fullName>
    </recommendedName>
</protein>
<accession>A0A8J3VP38</accession>
<evidence type="ECO:0008006" key="5">
    <source>
        <dbReference type="Google" id="ProtNLM"/>
    </source>
</evidence>
<feature type="transmembrane region" description="Helical" evidence="2">
    <location>
        <begin position="180"/>
        <end position="202"/>
    </location>
</feature>
<keyword evidence="2" id="KW-0812">Transmembrane</keyword>
<organism evidence="3 4">
    <name type="scientific">Rugosimonospora africana</name>
    <dbReference type="NCBI Taxonomy" id="556532"/>
    <lineage>
        <taxon>Bacteria</taxon>
        <taxon>Bacillati</taxon>
        <taxon>Actinomycetota</taxon>
        <taxon>Actinomycetes</taxon>
        <taxon>Micromonosporales</taxon>
        <taxon>Micromonosporaceae</taxon>
        <taxon>Rugosimonospora</taxon>
    </lineage>
</organism>
<feature type="transmembrane region" description="Helical" evidence="2">
    <location>
        <begin position="147"/>
        <end position="168"/>
    </location>
</feature>
<evidence type="ECO:0000256" key="1">
    <source>
        <dbReference type="SAM" id="MobiDB-lite"/>
    </source>
</evidence>
<keyword evidence="2" id="KW-0472">Membrane</keyword>
<keyword evidence="4" id="KW-1185">Reference proteome</keyword>
<evidence type="ECO:0000256" key="2">
    <source>
        <dbReference type="SAM" id="Phobius"/>
    </source>
</evidence>
<feature type="transmembrane region" description="Helical" evidence="2">
    <location>
        <begin position="90"/>
        <end position="110"/>
    </location>
</feature>
<reference evidence="3" key="1">
    <citation type="submission" date="2021-01" db="EMBL/GenBank/DDBJ databases">
        <title>Whole genome shotgun sequence of Rugosimonospora africana NBRC 104875.</title>
        <authorList>
            <person name="Komaki H."/>
            <person name="Tamura T."/>
        </authorList>
    </citation>
    <scope>NUCLEOTIDE SEQUENCE</scope>
    <source>
        <strain evidence="3">NBRC 104875</strain>
    </source>
</reference>
<dbReference type="SUPFAM" id="SSF81324">
    <property type="entry name" value="Voltage-gated potassium channels"/>
    <property type="match status" value="1"/>
</dbReference>
<feature type="transmembrane region" description="Helical" evidence="2">
    <location>
        <begin position="269"/>
        <end position="290"/>
    </location>
</feature>